<dbReference type="SUPFAM" id="SSF142984">
    <property type="entry name" value="Nqo1 middle domain-like"/>
    <property type="match status" value="1"/>
</dbReference>
<dbReference type="Gene3D" id="3.80.10.10">
    <property type="entry name" value="Ribonuclease Inhibitor"/>
    <property type="match status" value="1"/>
</dbReference>
<dbReference type="InterPro" id="IPR019575">
    <property type="entry name" value="Nuop51_4Fe4S-bd"/>
</dbReference>
<dbReference type="InterPro" id="IPR011538">
    <property type="entry name" value="Nuo51_FMN-bd"/>
</dbReference>
<evidence type="ECO:0000259" key="10">
    <source>
        <dbReference type="PROSITE" id="PS50181"/>
    </source>
</evidence>
<evidence type="ECO:0000256" key="5">
    <source>
        <dbReference type="ARBA" id="ARBA00022630"/>
    </source>
</evidence>
<keyword evidence="12" id="KW-1185">Reference proteome</keyword>
<evidence type="ECO:0000256" key="8">
    <source>
        <dbReference type="ARBA" id="ARBA00023004"/>
    </source>
</evidence>
<evidence type="ECO:0000256" key="1">
    <source>
        <dbReference type="ARBA" id="ARBA00001917"/>
    </source>
</evidence>
<dbReference type="SMART" id="SM00256">
    <property type="entry name" value="FBOX"/>
    <property type="match status" value="1"/>
</dbReference>
<dbReference type="GO" id="GO:0051539">
    <property type="term" value="F:4 iron, 4 sulfur cluster binding"/>
    <property type="evidence" value="ECO:0007669"/>
    <property type="project" value="UniProtKB-KW"/>
</dbReference>
<dbReference type="InterPro" id="IPR036047">
    <property type="entry name" value="F-box-like_dom_sf"/>
</dbReference>
<comment type="cofactor">
    <cofactor evidence="1">
        <name>FMN</name>
        <dbReference type="ChEBI" id="CHEBI:58210"/>
    </cofactor>
</comment>
<dbReference type="Gene3D" id="3.10.20.600">
    <property type="match status" value="1"/>
</dbReference>
<dbReference type="SUPFAM" id="SSF142019">
    <property type="entry name" value="Nqo1 FMN-binding domain-like"/>
    <property type="match status" value="1"/>
</dbReference>
<keyword evidence="4" id="KW-0004">4Fe-4S</keyword>
<evidence type="ECO:0000313" key="11">
    <source>
        <dbReference type="EnsemblMetazoa" id="GMOY007601-PA"/>
    </source>
</evidence>
<feature type="domain" description="F-box" evidence="10">
    <location>
        <begin position="12"/>
        <end position="48"/>
    </location>
</feature>
<dbReference type="Gene3D" id="1.20.1280.50">
    <property type="match status" value="1"/>
</dbReference>
<evidence type="ECO:0000256" key="6">
    <source>
        <dbReference type="ARBA" id="ARBA00022643"/>
    </source>
</evidence>
<evidence type="ECO:0000256" key="7">
    <source>
        <dbReference type="ARBA" id="ARBA00022723"/>
    </source>
</evidence>
<accession>A0A1B0G2Q7</accession>
<dbReference type="SUPFAM" id="SSF52047">
    <property type="entry name" value="RNI-like"/>
    <property type="match status" value="1"/>
</dbReference>
<organism evidence="11 12">
    <name type="scientific">Glossina morsitans morsitans</name>
    <name type="common">Savannah tsetse fly</name>
    <dbReference type="NCBI Taxonomy" id="37546"/>
    <lineage>
        <taxon>Eukaryota</taxon>
        <taxon>Metazoa</taxon>
        <taxon>Ecdysozoa</taxon>
        <taxon>Arthropoda</taxon>
        <taxon>Hexapoda</taxon>
        <taxon>Insecta</taxon>
        <taxon>Pterygota</taxon>
        <taxon>Neoptera</taxon>
        <taxon>Endopterygota</taxon>
        <taxon>Diptera</taxon>
        <taxon>Brachycera</taxon>
        <taxon>Muscomorpha</taxon>
        <taxon>Hippoboscoidea</taxon>
        <taxon>Glossinidae</taxon>
        <taxon>Glossina</taxon>
    </lineage>
</organism>
<dbReference type="FunFam" id="3.40.50.11540:FF:000001">
    <property type="entry name" value="NADH dehydrogenase [ubiquinone] flavoprotein 1, mitochondrial"/>
    <property type="match status" value="1"/>
</dbReference>
<dbReference type="EnsemblMetazoa" id="GMOY007601-RA">
    <property type="protein sequence ID" value="GMOY007601-PA"/>
    <property type="gene ID" value="GMOY007601"/>
</dbReference>
<dbReference type="CDD" id="cd09917">
    <property type="entry name" value="F-box_SF"/>
    <property type="match status" value="1"/>
</dbReference>
<evidence type="ECO:0000256" key="3">
    <source>
        <dbReference type="ARBA" id="ARBA00007523"/>
    </source>
</evidence>
<dbReference type="Pfam" id="PF22461">
    <property type="entry name" value="SLBB_2"/>
    <property type="match status" value="1"/>
</dbReference>
<dbReference type="Gene3D" id="3.40.50.11540">
    <property type="entry name" value="NADH-ubiquinone oxidoreductase 51kDa subunit"/>
    <property type="match status" value="1"/>
</dbReference>
<dbReference type="VEuPathDB" id="VectorBase:GMOY007601"/>
<dbReference type="NCBIfam" id="NF010120">
    <property type="entry name" value="PRK13596.1"/>
    <property type="match status" value="1"/>
</dbReference>
<evidence type="ECO:0000256" key="9">
    <source>
        <dbReference type="ARBA" id="ARBA00023014"/>
    </source>
</evidence>
<dbReference type="Pfam" id="PF12937">
    <property type="entry name" value="F-box-like"/>
    <property type="match status" value="1"/>
</dbReference>
<dbReference type="PROSITE" id="PS50181">
    <property type="entry name" value="FBOX"/>
    <property type="match status" value="1"/>
</dbReference>
<dbReference type="PANTHER" id="PTHR11780">
    <property type="entry name" value="NADH-UBIQUINONE OXIDOREDUCTASE FLAVOPROTEIN 1 NDUFV1"/>
    <property type="match status" value="1"/>
</dbReference>
<dbReference type="SUPFAM" id="SSF81383">
    <property type="entry name" value="F-box domain"/>
    <property type="match status" value="1"/>
</dbReference>
<dbReference type="InterPro" id="IPR037207">
    <property type="entry name" value="Nuop51_4Fe4S-bd_sf"/>
</dbReference>
<dbReference type="SUPFAM" id="SSF140490">
    <property type="entry name" value="Nqo1C-terminal domain-like"/>
    <property type="match status" value="1"/>
</dbReference>
<dbReference type="GO" id="GO:0006120">
    <property type="term" value="P:mitochondrial electron transport, NADH to ubiquinone"/>
    <property type="evidence" value="ECO:0007669"/>
    <property type="project" value="TreeGrafter"/>
</dbReference>
<dbReference type="Pfam" id="PF01512">
    <property type="entry name" value="Complex1_51K"/>
    <property type="match status" value="1"/>
</dbReference>
<comment type="similarity">
    <text evidence="3">Belongs to the complex I 51 kDa subunit family.</text>
</comment>
<sequence length="877" mass="99535">MDTLPDTQCDKNTKASRFPNEIWAKIFSNLSHGDLLQVNLVCKAWYHVACMPQLKRKSKLVITRHNVRDVCGFLDYKDLKYENVLVLDKYWGEASNVEYAYLFKIFDSLASDVACLTLYQPETLLALNNVLPNLRTLDIENMLIDDDVLVDFTKFPNLKSISMPQICDDYLMRRLVLSLAQPPRLGLEKLSLFLSADCLDVLSMCASSLRWLTIGTSIWAQTIPTDRARLQETFAKFTQLEVLDIYEIENIEDARLILETLPKENYLKTLRLNLSYDENLLELIVRKWPDSLECLELGCCNLTQTNVKQQLSLISGKLRRFHLCEDGIGSEELLHIIAPKKNKKLNELKIHIFHLTGPLFFLILVERLPNLTSLELERCASKLTDENLSYIFRYLTQLRILCVGPCSSELPITHLSSKPNIANLKHLQALRSCFCPIKLRQFADKSAEYKPLRDEDRIFTNLYGRHDWRLNSAMCRGDWYKIKEIIQKGREWILDEIKKSEEGERGKRRFPVFQKLENMKNKLPPTYLVVNGAEGEPGTCKDRELMRHEPHKIIEGALIVSYIIKARVAILYIRGHYYNEACTMQMAINEACAAGLLGKGIAGACFDFDMVIQRGGGRYVVGEETALIRCLQGQEGLPQRKPPFPADDGLYKMPTVVFNVGTVASIPTVIRRGGDWYSSLGKDGDIRGSRVFCISGHVKRPCIVEELNAVPLRYLINRHAGGVIGGWNNLLAVIPGGASTSLVPGGLCNNLILDAESLRKVNSNQGTGAVIVIKKGTNVLKAMLPIMKFFRKGSCLQCPQCSNASLWYEEYLTKFIEGNAHPADIDFMWEIMQYSVGKTICYYTTANAAAMEGIIRHFGSIIREKMKQARLEMNRKC</sequence>
<dbReference type="InterPro" id="IPR050837">
    <property type="entry name" value="ComplexI_51kDa_subunit"/>
</dbReference>
<dbReference type="PANTHER" id="PTHR11780:SF10">
    <property type="entry name" value="NADH DEHYDROGENASE [UBIQUINONE] FLAVOPROTEIN 1, MITOCHONDRIAL"/>
    <property type="match status" value="1"/>
</dbReference>
<keyword evidence="8" id="KW-0408">Iron</keyword>
<evidence type="ECO:0000256" key="2">
    <source>
        <dbReference type="ARBA" id="ARBA00001966"/>
    </source>
</evidence>
<dbReference type="InterPro" id="IPR054765">
    <property type="entry name" value="SLBB_dom"/>
</dbReference>
<dbReference type="STRING" id="37546.A0A1B0G2Q7"/>
<dbReference type="InterPro" id="IPR037225">
    <property type="entry name" value="Nuo51_FMN-bd_sf"/>
</dbReference>
<evidence type="ECO:0000313" key="12">
    <source>
        <dbReference type="Proteomes" id="UP000092444"/>
    </source>
</evidence>
<keyword evidence="5" id="KW-0285">Flavoprotein</keyword>
<dbReference type="Pfam" id="PF10589">
    <property type="entry name" value="NADH_4Fe-4S"/>
    <property type="match status" value="1"/>
</dbReference>
<dbReference type="EMBL" id="CCAG010024026">
    <property type="status" value="NOT_ANNOTATED_CDS"/>
    <property type="molecule type" value="Genomic_DNA"/>
</dbReference>
<evidence type="ECO:0000256" key="4">
    <source>
        <dbReference type="ARBA" id="ARBA00022485"/>
    </source>
</evidence>
<keyword evidence="7" id="KW-0479">Metal-binding</keyword>
<name>A0A1B0G2Q7_GLOMM</name>
<dbReference type="Proteomes" id="UP000092444">
    <property type="component" value="Unassembled WGS sequence"/>
</dbReference>
<reference evidence="11" key="1">
    <citation type="submission" date="2020-05" db="UniProtKB">
        <authorList>
            <consortium name="EnsemblMetazoa"/>
        </authorList>
    </citation>
    <scope>IDENTIFICATION</scope>
    <source>
        <strain evidence="11">Yale</strain>
    </source>
</reference>
<comment type="cofactor">
    <cofactor evidence="2">
        <name>[4Fe-4S] cluster</name>
        <dbReference type="ChEBI" id="CHEBI:49883"/>
    </cofactor>
</comment>
<dbReference type="GO" id="GO:0046872">
    <property type="term" value="F:metal ion binding"/>
    <property type="evidence" value="ECO:0007669"/>
    <property type="project" value="UniProtKB-KW"/>
</dbReference>
<keyword evidence="6" id="KW-0288">FMN</keyword>
<keyword evidence="9" id="KW-0411">Iron-sulfur</keyword>
<dbReference type="InterPro" id="IPR032675">
    <property type="entry name" value="LRR_dom_sf"/>
</dbReference>
<dbReference type="Gene3D" id="1.20.1440.230">
    <property type="entry name" value="NADH-ubiquinone oxidoreductase 51kDa subunit, iron-sulphur binding domain"/>
    <property type="match status" value="1"/>
</dbReference>
<dbReference type="InterPro" id="IPR001810">
    <property type="entry name" value="F-box_dom"/>
</dbReference>
<dbReference type="PhylomeDB" id="A0A1B0G2Q7"/>
<dbReference type="GO" id="GO:0005739">
    <property type="term" value="C:mitochondrion"/>
    <property type="evidence" value="ECO:0007669"/>
    <property type="project" value="GOC"/>
</dbReference>
<proteinExistence type="inferred from homology"/>
<dbReference type="AlphaFoldDB" id="A0A1B0G2Q7"/>
<protein>
    <recommendedName>
        <fullName evidence="10">F-box domain-containing protein</fullName>
    </recommendedName>
</protein>